<protein>
    <submittedName>
        <fullName evidence="2">Uncharacterized protein</fullName>
    </submittedName>
</protein>
<keyword evidence="3" id="KW-1185">Reference proteome</keyword>
<dbReference type="Proteomes" id="UP001338125">
    <property type="component" value="Unassembled WGS sequence"/>
</dbReference>
<organism evidence="2 3">
    <name type="scientific">Cladobotryum mycophilum</name>
    <dbReference type="NCBI Taxonomy" id="491253"/>
    <lineage>
        <taxon>Eukaryota</taxon>
        <taxon>Fungi</taxon>
        <taxon>Dikarya</taxon>
        <taxon>Ascomycota</taxon>
        <taxon>Pezizomycotina</taxon>
        <taxon>Sordariomycetes</taxon>
        <taxon>Hypocreomycetidae</taxon>
        <taxon>Hypocreales</taxon>
        <taxon>Hypocreaceae</taxon>
        <taxon>Cladobotryum</taxon>
    </lineage>
</organism>
<name>A0ABR0SK29_9HYPO</name>
<keyword evidence="1" id="KW-0732">Signal</keyword>
<evidence type="ECO:0000256" key="1">
    <source>
        <dbReference type="SAM" id="SignalP"/>
    </source>
</evidence>
<dbReference type="EMBL" id="JAVFKD010000012">
    <property type="protein sequence ID" value="KAK5992501.1"/>
    <property type="molecule type" value="Genomic_DNA"/>
</dbReference>
<sequence length="302" mass="34761">MRLSFIFSLSLFVISVMADGYLKDDSFLLPGYSPRWRVRPVTNTPAVNRLDMCNTLETMEAMMHFFPDIVKKIQASGSTVDTWKDGGVSVKKMLEEFNRWNSILKQFTNRLRATDQWSGNDQVRIASCYVDYSTQTTKALEFFEWIGAHIPLDESMGRTIFAVLIDTGKNYRVMAEELYRNIKGVKAALLTEKFPDDIPDFWCLKPSCEEKPRPKEKTREDIAYWIKSHDGPIISPGDKNGTFVFMLNTWKRKYGKDFPIEAGEDNAAFWAQELGNCKFPDPKWFHISFQLPICEGNPSGQQ</sequence>
<proteinExistence type="predicted"/>
<reference evidence="2 3" key="1">
    <citation type="submission" date="2024-01" db="EMBL/GenBank/DDBJ databases">
        <title>Complete genome of Cladobotryum mycophilum ATHUM6906.</title>
        <authorList>
            <person name="Christinaki A.C."/>
            <person name="Myridakis A.I."/>
            <person name="Kouvelis V.N."/>
        </authorList>
    </citation>
    <scope>NUCLEOTIDE SEQUENCE [LARGE SCALE GENOMIC DNA]</scope>
    <source>
        <strain evidence="2 3">ATHUM6906</strain>
    </source>
</reference>
<evidence type="ECO:0000313" key="2">
    <source>
        <dbReference type="EMBL" id="KAK5992501.1"/>
    </source>
</evidence>
<feature type="chain" id="PRO_5045790008" evidence="1">
    <location>
        <begin position="19"/>
        <end position="302"/>
    </location>
</feature>
<evidence type="ECO:0000313" key="3">
    <source>
        <dbReference type="Proteomes" id="UP001338125"/>
    </source>
</evidence>
<feature type="signal peptide" evidence="1">
    <location>
        <begin position="1"/>
        <end position="18"/>
    </location>
</feature>
<accession>A0ABR0SK29</accession>
<gene>
    <name evidence="2" type="ORF">PT974_05912</name>
</gene>
<comment type="caution">
    <text evidence="2">The sequence shown here is derived from an EMBL/GenBank/DDBJ whole genome shotgun (WGS) entry which is preliminary data.</text>
</comment>